<name>A0A542YS83_9MICO</name>
<evidence type="ECO:0008006" key="4">
    <source>
        <dbReference type="Google" id="ProtNLM"/>
    </source>
</evidence>
<gene>
    <name evidence="2" type="ORF">FB467_2082</name>
</gene>
<dbReference type="InterPro" id="IPR005583">
    <property type="entry name" value="YaaA"/>
</dbReference>
<protein>
    <recommendedName>
        <fullName evidence="4">Peroxide stress protein YaaA</fullName>
    </recommendedName>
</protein>
<dbReference type="PANTHER" id="PTHR30283">
    <property type="entry name" value="PEROXIDE STRESS RESPONSE PROTEIN YAAA"/>
    <property type="match status" value="1"/>
</dbReference>
<feature type="region of interest" description="Disordered" evidence="1">
    <location>
        <begin position="1"/>
        <end position="23"/>
    </location>
</feature>
<accession>A0A542YS83</accession>
<sequence>MLILLPPSETKSTRTRGNPLDPRTLSLPDLAVPRQQAAIALAEASARPDAAEVLGVSPNLGEEIARNTRLGSAPAVAVSRLYTGVLYDALDLPTLDPGSRRRAARRVLVQSALYGALRLTDKVAPYRLSMAVNLPGLGPVAAHWRGPLAEVMPPLAGRGLVVDCRSSTYAAAWVPQGDLAGRWVQIRVPGATHMAKHTRGLVARALCVSAVDPRTPTALAGVLSERFAVELHSPRGAAKPWVLDVHPPA</sequence>
<dbReference type="Proteomes" id="UP000319516">
    <property type="component" value="Unassembled WGS sequence"/>
</dbReference>
<evidence type="ECO:0000313" key="3">
    <source>
        <dbReference type="Proteomes" id="UP000319516"/>
    </source>
</evidence>
<reference evidence="2 3" key="1">
    <citation type="submission" date="2019-06" db="EMBL/GenBank/DDBJ databases">
        <title>Sequencing the genomes of 1000 actinobacteria strains.</title>
        <authorList>
            <person name="Klenk H.-P."/>
        </authorList>
    </citation>
    <scope>NUCLEOTIDE SEQUENCE [LARGE SCALE GENOMIC DNA]</scope>
    <source>
        <strain evidence="2 3">DSM 12335</strain>
    </source>
</reference>
<dbReference type="RefSeq" id="WP_141785016.1">
    <property type="nucleotide sequence ID" value="NZ_BAAAIK010000002.1"/>
</dbReference>
<dbReference type="Pfam" id="PF03883">
    <property type="entry name" value="H2O2_YaaD"/>
    <property type="match status" value="1"/>
</dbReference>
<keyword evidence="3" id="KW-1185">Reference proteome</keyword>
<dbReference type="GO" id="GO:0033194">
    <property type="term" value="P:response to hydroperoxide"/>
    <property type="evidence" value="ECO:0007669"/>
    <property type="project" value="TreeGrafter"/>
</dbReference>
<dbReference type="GO" id="GO:0005829">
    <property type="term" value="C:cytosol"/>
    <property type="evidence" value="ECO:0007669"/>
    <property type="project" value="TreeGrafter"/>
</dbReference>
<proteinExistence type="predicted"/>
<evidence type="ECO:0000256" key="1">
    <source>
        <dbReference type="SAM" id="MobiDB-lite"/>
    </source>
</evidence>
<evidence type="ECO:0000313" key="2">
    <source>
        <dbReference type="EMBL" id="TQL50956.1"/>
    </source>
</evidence>
<comment type="caution">
    <text evidence="2">The sequence shown here is derived from an EMBL/GenBank/DDBJ whole genome shotgun (WGS) entry which is preliminary data.</text>
</comment>
<dbReference type="OrthoDB" id="3210767at2"/>
<dbReference type="PANTHER" id="PTHR30283:SF4">
    <property type="entry name" value="PEROXIDE STRESS RESISTANCE PROTEIN YAAA"/>
    <property type="match status" value="1"/>
</dbReference>
<dbReference type="EMBL" id="VFOP01000001">
    <property type="protein sequence ID" value="TQL50956.1"/>
    <property type="molecule type" value="Genomic_DNA"/>
</dbReference>
<organism evidence="2 3">
    <name type="scientific">Ornithinicoccus hortensis</name>
    <dbReference type="NCBI Taxonomy" id="82346"/>
    <lineage>
        <taxon>Bacteria</taxon>
        <taxon>Bacillati</taxon>
        <taxon>Actinomycetota</taxon>
        <taxon>Actinomycetes</taxon>
        <taxon>Micrococcales</taxon>
        <taxon>Intrasporangiaceae</taxon>
        <taxon>Ornithinicoccus</taxon>
    </lineage>
</organism>
<dbReference type="AlphaFoldDB" id="A0A542YS83"/>